<evidence type="ECO:0000256" key="1">
    <source>
        <dbReference type="ARBA" id="ARBA00022679"/>
    </source>
</evidence>
<evidence type="ECO:0000313" key="4">
    <source>
        <dbReference type="EMBL" id="ABG82831.1"/>
    </source>
</evidence>
<name>A0A0H2YR06_CLOP1</name>
<accession>A0A0H2YR06</accession>
<organism evidence="4 5">
    <name type="scientific">Clostridium perfringens (strain ATCC 13124 / DSM 756 / JCM 1290 / NCIMB 6125 / NCTC 8237 / Type A)</name>
    <dbReference type="NCBI Taxonomy" id="195103"/>
    <lineage>
        <taxon>Bacteria</taxon>
        <taxon>Bacillati</taxon>
        <taxon>Bacillota</taxon>
        <taxon>Clostridia</taxon>
        <taxon>Eubacteriales</taxon>
        <taxon>Clostridiaceae</taxon>
        <taxon>Clostridium</taxon>
    </lineage>
</organism>
<dbReference type="NCBIfam" id="NF007853">
    <property type="entry name" value="PRK10562.1"/>
    <property type="match status" value="1"/>
</dbReference>
<sequence>MGERVLEIRELKNCEIDDIMKIWLESTIEAHYFIEEEYWKKNYEVVRDIYIPMAKTFVYCDEGKIKGFISIIDSNFIGALFVHTKSQGRGIGKSLLEYVKNKYENIELAVYKDNKKAVEFYKKHDFKIIKEQENEDSGHLEYLMSYSKNSSKNQ</sequence>
<dbReference type="InterPro" id="IPR016181">
    <property type="entry name" value="Acyl_CoA_acyltransferase"/>
</dbReference>
<dbReference type="Proteomes" id="UP000001823">
    <property type="component" value="Chromosome"/>
</dbReference>
<dbReference type="PANTHER" id="PTHR43800">
    <property type="entry name" value="PEPTIDYL-LYSINE N-ACETYLTRANSFERASE YJAB"/>
    <property type="match status" value="1"/>
</dbReference>
<dbReference type="CDD" id="cd04301">
    <property type="entry name" value="NAT_SF"/>
    <property type="match status" value="1"/>
</dbReference>
<gene>
    <name evidence="4" type="ordered locus">CPF_0724</name>
</gene>
<evidence type="ECO:0000313" key="5">
    <source>
        <dbReference type="Proteomes" id="UP000001823"/>
    </source>
</evidence>
<feature type="domain" description="N-acetyltransferase" evidence="3">
    <location>
        <begin position="6"/>
        <end position="149"/>
    </location>
</feature>
<evidence type="ECO:0000259" key="3">
    <source>
        <dbReference type="PROSITE" id="PS51186"/>
    </source>
</evidence>
<dbReference type="EMBL" id="CP000246">
    <property type="protein sequence ID" value="ABG82831.1"/>
    <property type="molecule type" value="Genomic_DNA"/>
</dbReference>
<reference evidence="4 5" key="1">
    <citation type="journal article" date="2006" name="Genome Res.">
        <title>Skewed genomic variability in strains of the toxigenic bacterial pathogen, Clostridium perfringens.</title>
        <authorList>
            <person name="Myers G.S."/>
            <person name="Rasko D.A."/>
            <person name="Cheung J.K."/>
            <person name="Ravel J."/>
            <person name="Seshadri R."/>
            <person name="Deboy R.T."/>
            <person name="Ren Q."/>
            <person name="Varga J."/>
            <person name="Awad M.M."/>
            <person name="Brinkac L.M."/>
            <person name="Daugherty S.C."/>
            <person name="Haft D.H."/>
            <person name="Dodson R.J."/>
            <person name="Madupu R."/>
            <person name="Nelson W.C."/>
            <person name="Rosovitz M.J."/>
            <person name="Sullivan S.A."/>
            <person name="Khouri H."/>
            <person name="Dimitrov G.I."/>
            <person name="Watkins K.L."/>
            <person name="Mulligan S."/>
            <person name="Benton J."/>
            <person name="Radune D."/>
            <person name="Fisher D.J."/>
            <person name="Atkins H.S."/>
            <person name="Hiscox T."/>
            <person name="Jost B.H."/>
            <person name="Billington S.J."/>
            <person name="Songer J.G."/>
            <person name="McClane B.A."/>
            <person name="Titball R.W."/>
            <person name="Rood J.I."/>
            <person name="Melville S.B."/>
            <person name="Paulsen I.T."/>
        </authorList>
    </citation>
    <scope>NUCLEOTIDE SEQUENCE [LARGE SCALE GENOMIC DNA]</scope>
    <source>
        <strain evidence="5">ATCC 13124 / DSM 756 / JCM 1290 / NCIMB 6125 / NCTC 8237 / S 107 / Type A</strain>
    </source>
</reference>
<proteinExistence type="predicted"/>
<dbReference type="InterPro" id="IPR000182">
    <property type="entry name" value="GNAT_dom"/>
</dbReference>
<dbReference type="Gene3D" id="3.40.630.30">
    <property type="match status" value="1"/>
</dbReference>
<dbReference type="HOGENOM" id="CLU_013985_21_2_9"/>
<dbReference type="RefSeq" id="WP_011590333.1">
    <property type="nucleotide sequence ID" value="NC_008261.1"/>
</dbReference>
<dbReference type="GO" id="GO:0016747">
    <property type="term" value="F:acyltransferase activity, transferring groups other than amino-acyl groups"/>
    <property type="evidence" value="ECO:0007669"/>
    <property type="project" value="InterPro"/>
</dbReference>
<dbReference type="Pfam" id="PF13673">
    <property type="entry name" value="Acetyltransf_10"/>
    <property type="match status" value="1"/>
</dbReference>
<keyword evidence="1" id="KW-0808">Transferase</keyword>
<dbReference type="KEGG" id="cpf:CPF_0724"/>
<dbReference type="SUPFAM" id="SSF55729">
    <property type="entry name" value="Acyl-CoA N-acyltransferases (Nat)"/>
    <property type="match status" value="1"/>
</dbReference>
<dbReference type="AlphaFoldDB" id="A0A0H2YR06"/>
<dbReference type="PANTHER" id="PTHR43800:SF1">
    <property type="entry name" value="PEPTIDYL-LYSINE N-ACETYLTRANSFERASE YJAB"/>
    <property type="match status" value="1"/>
</dbReference>
<dbReference type="PaxDb" id="195103-CPF_0724"/>
<dbReference type="eggNOG" id="COG0456">
    <property type="taxonomic scope" value="Bacteria"/>
</dbReference>
<dbReference type="PROSITE" id="PS51186">
    <property type="entry name" value="GNAT"/>
    <property type="match status" value="1"/>
</dbReference>
<keyword evidence="5" id="KW-1185">Reference proteome</keyword>
<protein>
    <submittedName>
        <fullName evidence="4">Acetyltransferase, GNAT family</fullName>
    </submittedName>
</protein>
<evidence type="ECO:0000256" key="2">
    <source>
        <dbReference type="ARBA" id="ARBA00023315"/>
    </source>
</evidence>
<keyword evidence="2" id="KW-0012">Acyltransferase</keyword>